<organism evidence="2 3">
    <name type="scientific">Fulvimarina manganoxydans</name>
    <dbReference type="NCBI Taxonomy" id="937218"/>
    <lineage>
        <taxon>Bacteria</taxon>
        <taxon>Pseudomonadati</taxon>
        <taxon>Pseudomonadota</taxon>
        <taxon>Alphaproteobacteria</taxon>
        <taxon>Hyphomicrobiales</taxon>
        <taxon>Aurantimonadaceae</taxon>
        <taxon>Fulvimarina</taxon>
    </lineage>
</organism>
<dbReference type="RefSeq" id="WP_084410360.1">
    <property type="nucleotide sequence ID" value="NZ_FWXR01000010.1"/>
</dbReference>
<evidence type="ECO:0000313" key="3">
    <source>
        <dbReference type="Proteomes" id="UP000192656"/>
    </source>
</evidence>
<feature type="region of interest" description="Disordered" evidence="1">
    <location>
        <begin position="84"/>
        <end position="151"/>
    </location>
</feature>
<accession>A0A1W2CI56</accession>
<proteinExistence type="predicted"/>
<dbReference type="Proteomes" id="UP000192656">
    <property type="component" value="Unassembled WGS sequence"/>
</dbReference>
<dbReference type="STRING" id="937218.SAMN06297251_11075"/>
<evidence type="ECO:0000313" key="2">
    <source>
        <dbReference type="EMBL" id="SMC84871.1"/>
    </source>
</evidence>
<feature type="region of interest" description="Disordered" evidence="1">
    <location>
        <begin position="211"/>
        <end position="235"/>
    </location>
</feature>
<name>A0A1W2CI56_9HYPH</name>
<reference evidence="2 3" key="1">
    <citation type="submission" date="2017-04" db="EMBL/GenBank/DDBJ databases">
        <authorList>
            <person name="Afonso C.L."/>
            <person name="Miller P.J."/>
            <person name="Scott M.A."/>
            <person name="Spackman E."/>
            <person name="Goraichik I."/>
            <person name="Dimitrov K.M."/>
            <person name="Suarez D.L."/>
            <person name="Swayne D.E."/>
        </authorList>
    </citation>
    <scope>NUCLEOTIDE SEQUENCE [LARGE SCALE GENOMIC DNA]</scope>
    <source>
        <strain evidence="2 3">CGMCC 1.10972</strain>
    </source>
</reference>
<gene>
    <name evidence="2" type="ORF">SAMN06297251_11075</name>
</gene>
<sequence length="235" mass="25773">MNQDRLSLQLEAAAKSYVAARRAAHSTPLVVREMHSFLCRFGLGIAETAIQGAWQTDEGGLKHDAKKLCDLSEKIMRQNKALEQNRASDLSRFAQTDRGPSEPRMTPALQTAHVAGEPARPAKGLEVGKGQTGGRRPKQHRKPSIRGFTDDCDGAAIKDTVAALPPETQAAMRERARLELSRQGRWGRGADPRYDLNRHAALARIVAALERSPEPKSPRQCAVRPKMEATGVVDE</sequence>
<dbReference type="AlphaFoldDB" id="A0A1W2CI56"/>
<dbReference type="EMBL" id="FWXR01000010">
    <property type="protein sequence ID" value="SMC84871.1"/>
    <property type="molecule type" value="Genomic_DNA"/>
</dbReference>
<feature type="compositionally biased region" description="Basic residues" evidence="1">
    <location>
        <begin position="135"/>
        <end position="144"/>
    </location>
</feature>
<protein>
    <submittedName>
        <fullName evidence="2">Uncharacterized protein</fullName>
    </submittedName>
</protein>
<evidence type="ECO:0000256" key="1">
    <source>
        <dbReference type="SAM" id="MobiDB-lite"/>
    </source>
</evidence>
<keyword evidence="3" id="KW-1185">Reference proteome</keyword>